<accession>A0A2S9DQX3</accession>
<organism evidence="1 2">
    <name type="scientific">Pseudomonas cedrina</name>
    <dbReference type="NCBI Taxonomy" id="651740"/>
    <lineage>
        <taxon>Bacteria</taxon>
        <taxon>Pseudomonadati</taxon>
        <taxon>Pseudomonadota</taxon>
        <taxon>Gammaproteobacteria</taxon>
        <taxon>Pseudomonadales</taxon>
        <taxon>Pseudomonadaceae</taxon>
        <taxon>Pseudomonas</taxon>
    </lineage>
</organism>
<name>A0A2S9DQX3_PSECE</name>
<reference evidence="1 2" key="1">
    <citation type="submission" date="2017-09" db="EMBL/GenBank/DDBJ databases">
        <title>Genomic, metabolic, and phenotypic characteristics of bacterial isolates from the natural microbiome of the model nematode Caenorhabditis elegans.</title>
        <authorList>
            <person name="Zimmermann J."/>
            <person name="Obeng N."/>
            <person name="Yang W."/>
            <person name="Obeng O."/>
            <person name="Kissoyan K."/>
            <person name="Pees B."/>
            <person name="Dirksen P."/>
            <person name="Hoppner M."/>
            <person name="Franke A."/>
            <person name="Rosenstiel P."/>
            <person name="Leippe M."/>
            <person name="Dierking K."/>
            <person name="Kaleta C."/>
            <person name="Schulenburg H."/>
        </authorList>
    </citation>
    <scope>NUCLEOTIDE SEQUENCE [LARGE SCALE GENOMIC DNA]</scope>
    <source>
        <strain evidence="1 2">MYb184</strain>
    </source>
</reference>
<comment type="caution">
    <text evidence="1">The sequence shown here is derived from an EMBL/GenBank/DDBJ whole genome shotgun (WGS) entry which is preliminary data.</text>
</comment>
<dbReference type="AlphaFoldDB" id="A0A2S9DQX3"/>
<proteinExistence type="predicted"/>
<dbReference type="Proteomes" id="UP000239458">
    <property type="component" value="Unassembled WGS sequence"/>
</dbReference>
<gene>
    <name evidence="1" type="ORF">CQ006_13255</name>
</gene>
<evidence type="ECO:0000313" key="1">
    <source>
        <dbReference type="EMBL" id="PRC05001.1"/>
    </source>
</evidence>
<protein>
    <submittedName>
        <fullName evidence="1">Uncharacterized protein</fullName>
    </submittedName>
</protein>
<sequence length="611" mass="67993">MIITFNAEVCTSIGNALLTVENFIMPNASEKNTGGSTTDDQPELIIQNLGRPIAEDTVPDGCIGLRHVEYDLTPLLFRSFQQTFALDTVLYLYWNGPTPEDYLVIDDSNVDLLVYPLTMRKESILPAMAKVYCTVEEPAADPVDSNSLTLRIKLNRPGERDPKPGPEFPGHQGLVVFLPEDIEAGAVIDRERAISGVILEVQPYENMEEYDTCRFAWGSELFTHVVTFQEVGRGFQIKVPTQVILDAGSDPYLKMAMQVIDAVGNYPVYAPESDANWSPTQTVAVDLGTHPLEAPFIEQPGEIVDLKKLGDKPQKVLLFLHPEVFGKGDRVHLDWAGRDAENIPVPYREEKVVERTNSFMEFNIPNERLKALGGGISFLSCSLQKARTDDWRVSKKVRLNIRGAASPWRAPQVLEASAGYLDPTLAQVTVSMIAPDGWDASVPIRLVWVGRSTIYTQEYTLLTLPEDRILVFRIEGEQIRRFNHQLTELYYERADHASGRASQRLQLQVGEPLGRLPKARVEGSTVEHQVSVVLPFTETVPGDILTLQWSSSQARTSGPTTLTAETAGLALSIPISVENLKDGEIVKVFYSLSRSGQPTRYSELLVWVKGQ</sequence>
<dbReference type="RefSeq" id="WP_105226799.1">
    <property type="nucleotide sequence ID" value="NZ_PCQE01000018.1"/>
</dbReference>
<evidence type="ECO:0000313" key="2">
    <source>
        <dbReference type="Proteomes" id="UP000239458"/>
    </source>
</evidence>
<dbReference type="EMBL" id="PCQE01000018">
    <property type="protein sequence ID" value="PRC05001.1"/>
    <property type="molecule type" value="Genomic_DNA"/>
</dbReference>